<reference evidence="1 2" key="1">
    <citation type="journal article" date="2021" name="Commun. Biol.">
        <title>The genome of Shorea leprosula (Dipterocarpaceae) highlights the ecological relevance of drought in aseasonal tropical rainforests.</title>
        <authorList>
            <person name="Ng K.K.S."/>
            <person name="Kobayashi M.J."/>
            <person name="Fawcett J.A."/>
            <person name="Hatakeyama M."/>
            <person name="Paape T."/>
            <person name="Ng C.H."/>
            <person name="Ang C.C."/>
            <person name="Tnah L.H."/>
            <person name="Lee C.T."/>
            <person name="Nishiyama T."/>
            <person name="Sese J."/>
            <person name="O'Brien M.J."/>
            <person name="Copetti D."/>
            <person name="Mohd Noor M.I."/>
            <person name="Ong R.C."/>
            <person name="Putra M."/>
            <person name="Sireger I.Z."/>
            <person name="Indrioko S."/>
            <person name="Kosugi Y."/>
            <person name="Izuno A."/>
            <person name="Isagi Y."/>
            <person name="Lee S.L."/>
            <person name="Shimizu K.K."/>
        </authorList>
    </citation>
    <scope>NUCLEOTIDE SEQUENCE [LARGE SCALE GENOMIC DNA]</scope>
    <source>
        <strain evidence="1">214</strain>
    </source>
</reference>
<dbReference type="AlphaFoldDB" id="A0AAV5J9X5"/>
<dbReference type="Proteomes" id="UP001054252">
    <property type="component" value="Unassembled WGS sequence"/>
</dbReference>
<accession>A0AAV5J9X5</accession>
<protein>
    <submittedName>
        <fullName evidence="1">Uncharacterized protein</fullName>
    </submittedName>
</protein>
<keyword evidence="2" id="KW-1185">Reference proteome</keyword>
<proteinExistence type="predicted"/>
<sequence length="89" mass="10297">MGWQLLFQMASILTGEDLISSWNFFRRRPPFGGEHDELELLKVAILRVHLSRESQDQMTWQHNHSGYSARAAYFFMDSSTPCLDSDACN</sequence>
<dbReference type="EMBL" id="BPVZ01000028">
    <property type="protein sequence ID" value="GKV08234.1"/>
    <property type="molecule type" value="Genomic_DNA"/>
</dbReference>
<organism evidence="1 2">
    <name type="scientific">Rubroshorea leprosula</name>
    <dbReference type="NCBI Taxonomy" id="152421"/>
    <lineage>
        <taxon>Eukaryota</taxon>
        <taxon>Viridiplantae</taxon>
        <taxon>Streptophyta</taxon>
        <taxon>Embryophyta</taxon>
        <taxon>Tracheophyta</taxon>
        <taxon>Spermatophyta</taxon>
        <taxon>Magnoliopsida</taxon>
        <taxon>eudicotyledons</taxon>
        <taxon>Gunneridae</taxon>
        <taxon>Pentapetalae</taxon>
        <taxon>rosids</taxon>
        <taxon>malvids</taxon>
        <taxon>Malvales</taxon>
        <taxon>Dipterocarpaceae</taxon>
        <taxon>Rubroshorea</taxon>
    </lineage>
</organism>
<evidence type="ECO:0000313" key="1">
    <source>
        <dbReference type="EMBL" id="GKV08234.1"/>
    </source>
</evidence>
<gene>
    <name evidence="1" type="ORF">SLEP1_g19898</name>
</gene>
<name>A0AAV5J9X5_9ROSI</name>
<evidence type="ECO:0000313" key="2">
    <source>
        <dbReference type="Proteomes" id="UP001054252"/>
    </source>
</evidence>
<comment type="caution">
    <text evidence="1">The sequence shown here is derived from an EMBL/GenBank/DDBJ whole genome shotgun (WGS) entry which is preliminary data.</text>
</comment>